<dbReference type="Pfam" id="PF22536">
    <property type="entry name" value="WHD_POLR3C"/>
    <property type="match status" value="1"/>
</dbReference>
<dbReference type="InterPro" id="IPR008806">
    <property type="entry name" value="RNA_pol_III_Rpc82_C"/>
</dbReference>
<dbReference type="AlphaFoldDB" id="A0AAV7ETV4"/>
<dbReference type="Gene3D" id="1.10.10.10">
    <property type="entry name" value="Winged helix-like DNA-binding domain superfamily/Winged helix DNA-binding domain"/>
    <property type="match status" value="4"/>
</dbReference>
<dbReference type="Proteomes" id="UP000825729">
    <property type="component" value="Unassembled WGS sequence"/>
</dbReference>
<evidence type="ECO:0000256" key="5">
    <source>
        <dbReference type="ARBA" id="ARBA00016689"/>
    </source>
</evidence>
<evidence type="ECO:0000256" key="8">
    <source>
        <dbReference type="ARBA" id="ARBA00023242"/>
    </source>
</evidence>
<organism evidence="14 15">
    <name type="scientific">Aristolochia fimbriata</name>
    <name type="common">White veined hardy Dutchman's pipe vine</name>
    <dbReference type="NCBI Taxonomy" id="158543"/>
    <lineage>
        <taxon>Eukaryota</taxon>
        <taxon>Viridiplantae</taxon>
        <taxon>Streptophyta</taxon>
        <taxon>Embryophyta</taxon>
        <taxon>Tracheophyta</taxon>
        <taxon>Spermatophyta</taxon>
        <taxon>Magnoliopsida</taxon>
        <taxon>Magnoliidae</taxon>
        <taxon>Piperales</taxon>
        <taxon>Aristolochiaceae</taxon>
        <taxon>Aristolochia</taxon>
    </lineage>
</organism>
<name>A0AAV7ETV4_ARIFI</name>
<keyword evidence="8 9" id="KW-0539">Nucleus</keyword>
<evidence type="ECO:0000313" key="15">
    <source>
        <dbReference type="Proteomes" id="UP000825729"/>
    </source>
</evidence>
<evidence type="ECO:0000259" key="12">
    <source>
        <dbReference type="Pfam" id="PF08221"/>
    </source>
</evidence>
<dbReference type="GO" id="GO:0006351">
    <property type="term" value="P:DNA-templated transcription"/>
    <property type="evidence" value="ECO:0007669"/>
    <property type="project" value="InterPro"/>
</dbReference>
<dbReference type="Pfam" id="PF08221">
    <property type="entry name" value="HTH_9"/>
    <property type="match status" value="1"/>
</dbReference>
<keyword evidence="15" id="KW-1185">Reference proteome</keyword>
<gene>
    <name evidence="14" type="ORF">H6P81_004815</name>
</gene>
<dbReference type="SUPFAM" id="SSF46785">
    <property type="entry name" value="Winged helix' DNA-binding domain"/>
    <property type="match status" value="1"/>
</dbReference>
<evidence type="ECO:0000256" key="3">
    <source>
        <dbReference type="ARBA" id="ARBA00007206"/>
    </source>
</evidence>
<comment type="subcellular location">
    <subcellularLocation>
        <location evidence="1 9">Nucleus</location>
    </subcellularLocation>
</comment>
<dbReference type="GO" id="GO:0003697">
    <property type="term" value="F:single-stranded DNA binding"/>
    <property type="evidence" value="ECO:0007669"/>
    <property type="project" value="UniProtKB-UniRule"/>
</dbReference>
<reference evidence="14 15" key="1">
    <citation type="submission" date="2021-07" db="EMBL/GenBank/DDBJ databases">
        <title>The Aristolochia fimbriata genome: insights into angiosperm evolution, floral development and chemical biosynthesis.</title>
        <authorList>
            <person name="Jiao Y."/>
        </authorList>
    </citation>
    <scope>NUCLEOTIDE SEQUENCE [LARGE SCALE GENOMIC DNA]</scope>
    <source>
        <strain evidence="14">IBCAS-2021</strain>
        <tissue evidence="14">Leaf</tissue>
    </source>
</reference>
<dbReference type="Pfam" id="PF05645">
    <property type="entry name" value="RNA_pol_Rpc82"/>
    <property type="match status" value="1"/>
</dbReference>
<comment type="function">
    <text evidence="9">DNA-dependent RNA polymerase catalyzes the transcription of DNA into RNA using the four ribonucleoside triphosphates as substrates. Specific core component of RNA polymerase III which synthesizes small RNAs, such as 5S rRNA and tRNAs.</text>
</comment>
<comment type="subunit">
    <text evidence="4 9">Component of the RNA polymerase III (Pol III) complex consisting of 17 subunits.</text>
</comment>
<feature type="domain" description="RNA polymerase III Rpc82 C -terminal" evidence="11">
    <location>
        <begin position="150"/>
        <end position="315"/>
    </location>
</feature>
<evidence type="ECO:0000259" key="13">
    <source>
        <dbReference type="Pfam" id="PF22536"/>
    </source>
</evidence>
<comment type="similarity">
    <text evidence="3 9">Belongs to the eukaryotic RPC3/POLR3C RNA polymerase subunit family.</text>
</comment>
<dbReference type="InterPro" id="IPR013197">
    <property type="entry name" value="RNA_pol_III_RPC82-rel_HTH"/>
</dbReference>
<comment type="similarity">
    <text evidence="2">Belongs to the RNA polymerase beta chain family.</text>
</comment>
<keyword evidence="6 9" id="KW-0240">DNA-directed RNA polymerase</keyword>
<evidence type="ECO:0000256" key="6">
    <source>
        <dbReference type="ARBA" id="ARBA00022478"/>
    </source>
</evidence>
<dbReference type="InterPro" id="IPR055207">
    <property type="entry name" value="POLR3C_WHD"/>
</dbReference>
<sequence>MPSQHGVSLAVSIITTHFGDQVGKVCGCLLRAGPLTIQEIARYTELPHPQLKNCLLVLIQHNCVQAFSMEKLGGFGVQVKVITQYMALFDNILHRVRFPKFIAVVAERFDKMCESLLEGLLEHGRLTLEQVMMRAMSKRTEGNADLLRTSFTKLVHAHFVERCPPGEPFLETLDDSQPAKRAKSAGPPETIEQKAMKAAGLSEAERYFIISNGESNSLDTEDGEKSTTIPGKKRKHDTLEDDTEVSIHDKEVLWRPNFEEFVRCFRHKACVERVRASLNVGAAAVLEAILEATRSTEKKIKEEKSAPLLLETIMQEAIRRPGSPQSIDQVRAVLDELGGHSSVEETDLLYSIDLRNIIEAARNAEVESVVSRRYGKNAYRIFRLLVKKDCLVETERISEETLIDKKETTKILYRLFADGILHMEKAASHEQARFLLWRVMKNTQWEHVLDEMYHAALNLSQRIAHELELEHEVIVRPRDQLDEIQMKRLQRVIKVKTGKEKDVSYRLLVNLMLKQSLPAGSGNGAERCHV</sequence>
<dbReference type="FunFam" id="1.10.10.10:FF:000218">
    <property type="entry name" value="DNA-directed RNA polymerase III subunit RPC3"/>
    <property type="match status" value="1"/>
</dbReference>
<evidence type="ECO:0000313" key="14">
    <source>
        <dbReference type="EMBL" id="KAG9451911.1"/>
    </source>
</evidence>
<dbReference type="PANTHER" id="PTHR12949:SF0">
    <property type="entry name" value="DNA-DIRECTED RNA POLYMERASE III SUBUNIT RPC3"/>
    <property type="match status" value="1"/>
</dbReference>
<evidence type="ECO:0000256" key="10">
    <source>
        <dbReference type="SAM" id="MobiDB-lite"/>
    </source>
</evidence>
<evidence type="ECO:0000259" key="11">
    <source>
        <dbReference type="Pfam" id="PF05645"/>
    </source>
</evidence>
<dbReference type="FunFam" id="1.10.10.10:FF:000515">
    <property type="entry name" value="DNA-directed RNA polymerase III subunit rpc3"/>
    <property type="match status" value="1"/>
</dbReference>
<feature type="region of interest" description="Disordered" evidence="10">
    <location>
        <begin position="213"/>
        <end position="237"/>
    </location>
</feature>
<feature type="domain" description="DNA-directed RNA polymerase III subunit RPC3 winged-helix" evidence="13">
    <location>
        <begin position="366"/>
        <end position="426"/>
    </location>
</feature>
<keyword evidence="7 9" id="KW-0804">Transcription</keyword>
<feature type="domain" description="RNA polymerase III subunit RPC82-related helix-turn-helix" evidence="12">
    <location>
        <begin position="9"/>
        <end position="67"/>
    </location>
</feature>
<dbReference type="InterPro" id="IPR036390">
    <property type="entry name" value="WH_DNA-bd_sf"/>
</dbReference>
<dbReference type="PANTHER" id="PTHR12949">
    <property type="entry name" value="RNA POLYMERASE III DNA DIRECTED -RELATED"/>
    <property type="match status" value="1"/>
</dbReference>
<evidence type="ECO:0000256" key="4">
    <source>
        <dbReference type="ARBA" id="ARBA00011206"/>
    </source>
</evidence>
<comment type="caution">
    <text evidence="14">The sequence shown here is derived from an EMBL/GenBank/DDBJ whole genome shotgun (WGS) entry which is preliminary data.</text>
</comment>
<dbReference type="InterPro" id="IPR039748">
    <property type="entry name" value="RPC3"/>
</dbReference>
<dbReference type="GO" id="GO:0005666">
    <property type="term" value="C:RNA polymerase III complex"/>
    <property type="evidence" value="ECO:0007669"/>
    <property type="project" value="UniProtKB-UniRule"/>
</dbReference>
<dbReference type="EMBL" id="JAINDJ010000003">
    <property type="protein sequence ID" value="KAG9451911.1"/>
    <property type="molecule type" value="Genomic_DNA"/>
</dbReference>
<dbReference type="InterPro" id="IPR036388">
    <property type="entry name" value="WH-like_DNA-bd_sf"/>
</dbReference>
<evidence type="ECO:0000256" key="1">
    <source>
        <dbReference type="ARBA" id="ARBA00004123"/>
    </source>
</evidence>
<protein>
    <recommendedName>
        <fullName evidence="5 9">DNA-directed RNA polymerase III subunit RPC3</fullName>
        <shortName evidence="9">RNA polymerase III subunit C3</shortName>
    </recommendedName>
</protein>
<evidence type="ECO:0000256" key="7">
    <source>
        <dbReference type="ARBA" id="ARBA00023163"/>
    </source>
</evidence>
<proteinExistence type="inferred from homology"/>
<evidence type="ECO:0000256" key="9">
    <source>
        <dbReference type="RuleBase" id="RU367076"/>
    </source>
</evidence>
<feature type="region of interest" description="Disordered" evidence="10">
    <location>
        <begin position="170"/>
        <end position="192"/>
    </location>
</feature>
<evidence type="ECO:0000256" key="2">
    <source>
        <dbReference type="ARBA" id="ARBA00006835"/>
    </source>
</evidence>
<accession>A0AAV7ETV4</accession>